<evidence type="ECO:0000313" key="4">
    <source>
        <dbReference type="EMBL" id="CAF4499871.1"/>
    </source>
</evidence>
<accession>A0A817UG71</accession>
<reference evidence="3" key="1">
    <citation type="submission" date="2021-02" db="EMBL/GenBank/DDBJ databases">
        <authorList>
            <person name="Nowell W R."/>
        </authorList>
    </citation>
    <scope>NUCLEOTIDE SEQUENCE</scope>
</reference>
<name>A0A817UG71_9BILA</name>
<dbReference type="Proteomes" id="UP000663865">
    <property type="component" value="Unassembled WGS sequence"/>
</dbReference>
<proteinExistence type="predicted"/>
<dbReference type="EMBL" id="CAJOBS010000116">
    <property type="protein sequence ID" value="CAF4499871.1"/>
    <property type="molecule type" value="Genomic_DNA"/>
</dbReference>
<protein>
    <recommendedName>
        <fullName evidence="2">ATPase AAA-type core domain-containing protein</fullName>
    </recommendedName>
</protein>
<dbReference type="EMBL" id="CAJNYV010000036">
    <property type="protein sequence ID" value="CAF3329561.1"/>
    <property type="molecule type" value="Genomic_DNA"/>
</dbReference>
<feature type="region of interest" description="Disordered" evidence="1">
    <location>
        <begin position="394"/>
        <end position="414"/>
    </location>
</feature>
<evidence type="ECO:0000256" key="1">
    <source>
        <dbReference type="SAM" id="MobiDB-lite"/>
    </source>
</evidence>
<dbReference type="GO" id="GO:0016887">
    <property type="term" value="F:ATP hydrolysis activity"/>
    <property type="evidence" value="ECO:0007669"/>
    <property type="project" value="InterPro"/>
</dbReference>
<dbReference type="Gene3D" id="3.40.50.300">
    <property type="entry name" value="P-loop containing nucleotide triphosphate hydrolases"/>
    <property type="match status" value="1"/>
</dbReference>
<evidence type="ECO:0000313" key="3">
    <source>
        <dbReference type="EMBL" id="CAF3329561.1"/>
    </source>
</evidence>
<sequence>MPEKIEATTDEHNKHSKYVGSLPDMPMEALLSLGPPNNCGNTPSVRLFLAKYHAFPCSLYCTADDTSALLHATTIVNYIRDELKHDLNTDRISRNYNRSTKQMYVDARFCDLGNGIMIEITDAYFSSDVQNPNKLKPDHSDDYFLLASQITFYYLPENDTYVQELASTFAKMTVFSSKSCTLQMVCRNQHGYYLNSINIKKPLITDLALHYGKKFVSIHDKISKNLNKKEGKGIVLLHGVPGSGKTHYIRYLIHEVEEKTLIYVPPDMAKEISSPEFLPFLMQYQDSILIIEDAENIIKDRNECLIPSQAVANLLNLSDGLLGDAMHQQIIATFNCDLTTIDPALLRKGRLIANYEFNKLDLESSKILSDKLGFGTEKITEPMTLAEIYNQREIDEESNVNGHESTTNHEKIDV</sequence>
<dbReference type="Proteomes" id="UP000663838">
    <property type="component" value="Unassembled WGS sequence"/>
</dbReference>
<dbReference type="SUPFAM" id="SSF52540">
    <property type="entry name" value="P-loop containing nucleoside triphosphate hydrolases"/>
    <property type="match status" value="1"/>
</dbReference>
<feature type="domain" description="ATPase AAA-type core" evidence="2">
    <location>
        <begin position="235"/>
        <end position="356"/>
    </location>
</feature>
<dbReference type="InterPro" id="IPR027417">
    <property type="entry name" value="P-loop_NTPase"/>
</dbReference>
<dbReference type="InterPro" id="IPR003959">
    <property type="entry name" value="ATPase_AAA_core"/>
</dbReference>
<dbReference type="AlphaFoldDB" id="A0A817UG71"/>
<dbReference type="Pfam" id="PF00004">
    <property type="entry name" value="AAA"/>
    <property type="match status" value="1"/>
</dbReference>
<evidence type="ECO:0000259" key="2">
    <source>
        <dbReference type="Pfam" id="PF00004"/>
    </source>
</evidence>
<gene>
    <name evidence="3" type="ORF">KIK155_LOCUS1444</name>
    <name evidence="4" type="ORF">TOA249_LOCUS3342</name>
</gene>
<comment type="caution">
    <text evidence="3">The sequence shown here is derived from an EMBL/GenBank/DDBJ whole genome shotgun (WGS) entry which is preliminary data.</text>
</comment>
<organism evidence="3 5">
    <name type="scientific">Rotaria socialis</name>
    <dbReference type="NCBI Taxonomy" id="392032"/>
    <lineage>
        <taxon>Eukaryota</taxon>
        <taxon>Metazoa</taxon>
        <taxon>Spiralia</taxon>
        <taxon>Gnathifera</taxon>
        <taxon>Rotifera</taxon>
        <taxon>Eurotatoria</taxon>
        <taxon>Bdelloidea</taxon>
        <taxon>Philodinida</taxon>
        <taxon>Philodinidae</taxon>
        <taxon>Rotaria</taxon>
    </lineage>
</organism>
<dbReference type="GO" id="GO:0005524">
    <property type="term" value="F:ATP binding"/>
    <property type="evidence" value="ECO:0007669"/>
    <property type="project" value="InterPro"/>
</dbReference>
<evidence type="ECO:0000313" key="5">
    <source>
        <dbReference type="Proteomes" id="UP000663865"/>
    </source>
</evidence>